<organism evidence="2 3">
    <name type="scientific">Panagrellus redivivus</name>
    <name type="common">Microworm</name>
    <dbReference type="NCBI Taxonomy" id="6233"/>
    <lineage>
        <taxon>Eukaryota</taxon>
        <taxon>Metazoa</taxon>
        <taxon>Ecdysozoa</taxon>
        <taxon>Nematoda</taxon>
        <taxon>Chromadorea</taxon>
        <taxon>Rhabditida</taxon>
        <taxon>Tylenchina</taxon>
        <taxon>Panagrolaimomorpha</taxon>
        <taxon>Panagrolaimoidea</taxon>
        <taxon>Panagrolaimidae</taxon>
        <taxon>Panagrellus</taxon>
    </lineage>
</organism>
<feature type="compositionally biased region" description="Basic residues" evidence="1">
    <location>
        <begin position="289"/>
        <end position="304"/>
    </location>
</feature>
<evidence type="ECO:0000313" key="2">
    <source>
        <dbReference type="Proteomes" id="UP000492821"/>
    </source>
</evidence>
<protein>
    <submittedName>
        <fullName evidence="3">YDG domain-containing protein</fullName>
    </submittedName>
</protein>
<feature type="compositionally biased region" description="Low complexity" evidence="1">
    <location>
        <begin position="277"/>
        <end position="288"/>
    </location>
</feature>
<sequence length="469" mass="51368">MPRHTNTKTQLKRGKEQAKTRDERDTAMAKFKERARLSDLIDGEEEFVLQPRLPPPSSSATPFVLEGWNDVEPPAPLPETPSRFSVLRQTIRRKILALQAARKKAPSSRIGSLARMMEALRRRWMSLKGGVQWVVGAVSGGRRKRVAEDDCESVNPDHEAKRSRLDDGKDDSMEEQGEGNLEDANDDFVDVPVPDFDGFDDFGYGQAEDQAATDAILAADFDFHADIVHPEEPYVNEEPIAMAGAPIDEFEAVVEAPVAQADQPAPARQSRPRRAKAPAPVKPASRAKATARQKRAPKRKGGRRPRQDPLEVLETASGKGFQIERRFNGTARLTGTFPGVDSNRSALLHKAAHGGVTITAPARSRITQVAAGANFVMLLTNKGRLMMLGNNAHGQLGCRGRTPRKTRVASQSLGWMQRGPIGMASVHIVSIKAVGHASYALDSANQAYRCGAARGWRAPIMEKCRAMVK</sequence>
<feature type="compositionally biased region" description="Acidic residues" evidence="1">
    <location>
        <begin position="172"/>
        <end position="188"/>
    </location>
</feature>
<evidence type="ECO:0000256" key="1">
    <source>
        <dbReference type="SAM" id="MobiDB-lite"/>
    </source>
</evidence>
<feature type="region of interest" description="Disordered" evidence="1">
    <location>
        <begin position="145"/>
        <end position="188"/>
    </location>
</feature>
<feature type="compositionally biased region" description="Basic and acidic residues" evidence="1">
    <location>
        <begin position="13"/>
        <end position="27"/>
    </location>
</feature>
<feature type="compositionally biased region" description="Basic residues" evidence="1">
    <location>
        <begin position="1"/>
        <end position="12"/>
    </location>
</feature>
<reference evidence="2" key="1">
    <citation type="journal article" date="2013" name="Genetics">
        <title>The draft genome and transcriptome of Panagrellus redivivus are shaped by the harsh demands of a free-living lifestyle.</title>
        <authorList>
            <person name="Srinivasan J."/>
            <person name="Dillman A.R."/>
            <person name="Macchietto M.G."/>
            <person name="Heikkinen L."/>
            <person name="Lakso M."/>
            <person name="Fracchia K.M."/>
            <person name="Antoshechkin I."/>
            <person name="Mortazavi A."/>
            <person name="Wong G."/>
            <person name="Sternberg P.W."/>
        </authorList>
    </citation>
    <scope>NUCLEOTIDE SEQUENCE [LARGE SCALE GENOMIC DNA]</scope>
    <source>
        <strain evidence="2">MT8872</strain>
    </source>
</reference>
<dbReference type="WBParaSite" id="Pan_g6400.t1">
    <property type="protein sequence ID" value="Pan_g6400.t1"/>
    <property type="gene ID" value="Pan_g6400"/>
</dbReference>
<dbReference type="Pfam" id="PF13540">
    <property type="entry name" value="RCC1_2"/>
    <property type="match status" value="1"/>
</dbReference>
<feature type="compositionally biased region" description="Basic and acidic residues" evidence="1">
    <location>
        <begin position="155"/>
        <end position="171"/>
    </location>
</feature>
<feature type="region of interest" description="Disordered" evidence="1">
    <location>
        <begin position="259"/>
        <end position="317"/>
    </location>
</feature>
<accession>A0A7E4W4P4</accession>
<dbReference type="Proteomes" id="UP000492821">
    <property type="component" value="Unassembled WGS sequence"/>
</dbReference>
<dbReference type="InterPro" id="IPR009091">
    <property type="entry name" value="RCC1/BLIP-II"/>
</dbReference>
<dbReference type="AlphaFoldDB" id="A0A7E4W4P4"/>
<dbReference type="Gene3D" id="2.130.10.30">
    <property type="entry name" value="Regulator of chromosome condensation 1/beta-lactamase-inhibitor protein II"/>
    <property type="match status" value="1"/>
</dbReference>
<feature type="compositionally biased region" description="Low complexity" evidence="1">
    <location>
        <begin position="259"/>
        <end position="269"/>
    </location>
</feature>
<dbReference type="SUPFAM" id="SSF50985">
    <property type="entry name" value="RCC1/BLIP-II"/>
    <property type="match status" value="1"/>
</dbReference>
<keyword evidence="2" id="KW-1185">Reference proteome</keyword>
<reference evidence="3" key="2">
    <citation type="submission" date="2020-10" db="UniProtKB">
        <authorList>
            <consortium name="WormBaseParasite"/>
        </authorList>
    </citation>
    <scope>IDENTIFICATION</scope>
</reference>
<proteinExistence type="predicted"/>
<name>A0A7E4W4P4_PANRE</name>
<feature type="region of interest" description="Disordered" evidence="1">
    <location>
        <begin position="1"/>
        <end position="27"/>
    </location>
</feature>
<evidence type="ECO:0000313" key="3">
    <source>
        <dbReference type="WBParaSite" id="Pan_g6400.t1"/>
    </source>
</evidence>